<organism evidence="15 16">
    <name type="scientific">Bacillus cereus</name>
    <dbReference type="NCBI Taxonomy" id="1396"/>
    <lineage>
        <taxon>Bacteria</taxon>
        <taxon>Bacillati</taxon>
        <taxon>Bacillota</taxon>
        <taxon>Bacilli</taxon>
        <taxon>Bacillales</taxon>
        <taxon>Bacillaceae</taxon>
        <taxon>Bacillus</taxon>
        <taxon>Bacillus cereus group</taxon>
    </lineage>
</organism>
<keyword evidence="7" id="KW-0460">Magnesium</keyword>
<dbReference type="GO" id="GO:0046656">
    <property type="term" value="P:folic acid biosynthetic process"/>
    <property type="evidence" value="ECO:0007669"/>
    <property type="project" value="UniProtKB-KW"/>
</dbReference>
<dbReference type="SUPFAM" id="SSF56322">
    <property type="entry name" value="ADC synthase"/>
    <property type="match status" value="1"/>
</dbReference>
<dbReference type="InterPro" id="IPR006805">
    <property type="entry name" value="Anth_synth_I_N"/>
</dbReference>
<dbReference type="InterPro" id="IPR005802">
    <property type="entry name" value="ADC_synth_comp_1"/>
</dbReference>
<evidence type="ECO:0000256" key="6">
    <source>
        <dbReference type="ARBA" id="ARBA00022679"/>
    </source>
</evidence>
<accession>A0AB73UHM4</accession>
<evidence type="ECO:0000256" key="3">
    <source>
        <dbReference type="ARBA" id="ARBA00005009"/>
    </source>
</evidence>
<keyword evidence="8" id="KW-0289">Folate biosynthesis</keyword>
<evidence type="ECO:0000256" key="12">
    <source>
        <dbReference type="ARBA" id="ARBA00078907"/>
    </source>
</evidence>
<dbReference type="Proteomes" id="UP000464780">
    <property type="component" value="Chromosome"/>
</dbReference>
<keyword evidence="15" id="KW-0032">Aminotransferase</keyword>
<keyword evidence="6 15" id="KW-0808">Transferase</keyword>
<dbReference type="PANTHER" id="PTHR11236:SF41">
    <property type="entry name" value="AMINODEOXYCHORISMATE SYNTHASE COMPONENT 1"/>
    <property type="match status" value="1"/>
</dbReference>
<comment type="cofactor">
    <cofactor evidence="2">
        <name>Mg(2+)</name>
        <dbReference type="ChEBI" id="CHEBI:18420"/>
    </cofactor>
</comment>
<comment type="function">
    <text evidence="9">Part of a heterodimeric complex that catalyzes the two-step biosynthesis of 4-amino-4-deoxychorismate (ADC), a precursor of p-aminobenzoate (PABA) and tetrahydrofolate. In the first step, a glutamine amidotransferase (PabA) generates ammonia as a substrate that, along with chorismate, is used in the second step, catalyzed by aminodeoxychorismate synthase (PabB) to produce ADC.</text>
</comment>
<feature type="domain" description="Anthranilate synthase component I N-terminal" evidence="14">
    <location>
        <begin position="25"/>
        <end position="148"/>
    </location>
</feature>
<dbReference type="Gene3D" id="3.60.120.10">
    <property type="entry name" value="Anthranilate synthase"/>
    <property type="match status" value="1"/>
</dbReference>
<dbReference type="GO" id="GO:0046654">
    <property type="term" value="P:tetrahydrofolate biosynthetic process"/>
    <property type="evidence" value="ECO:0007669"/>
    <property type="project" value="UniProtKB-ARBA"/>
</dbReference>
<dbReference type="AlphaFoldDB" id="A0AB73UHM4"/>
<comment type="similarity">
    <text evidence="4">Belongs to the anthranilate synthase component I family.</text>
</comment>
<comment type="subunit">
    <text evidence="10">Monomer. Heterodimer consisting of two non-identical subunits: a glutamine amidotransferase subunit (PabA) and a aminodeoxychorismate synthase subunit (PabB).</text>
</comment>
<evidence type="ECO:0000256" key="11">
    <source>
        <dbReference type="ARBA" id="ARBA00070463"/>
    </source>
</evidence>
<dbReference type="PANTHER" id="PTHR11236">
    <property type="entry name" value="AMINOBENZOATE/ANTHRANILATE SYNTHASE"/>
    <property type="match status" value="1"/>
</dbReference>
<evidence type="ECO:0000313" key="15">
    <source>
        <dbReference type="EMBL" id="QHV43463.1"/>
    </source>
</evidence>
<feature type="domain" description="Chorismate-utilising enzyme C-terminal" evidence="13">
    <location>
        <begin position="197"/>
        <end position="449"/>
    </location>
</feature>
<proteinExistence type="inferred from homology"/>
<dbReference type="EC" id="2.6.1.85" evidence="5"/>
<evidence type="ECO:0000256" key="10">
    <source>
        <dbReference type="ARBA" id="ARBA00062013"/>
    </source>
</evidence>
<dbReference type="PRINTS" id="PR00095">
    <property type="entry name" value="ANTSNTHASEI"/>
</dbReference>
<evidence type="ECO:0000256" key="9">
    <source>
        <dbReference type="ARBA" id="ARBA00057998"/>
    </source>
</evidence>
<dbReference type="FunFam" id="3.60.120.10:FF:000004">
    <property type="entry name" value="Aminodeoxychorismate synthase, component I"/>
    <property type="match status" value="1"/>
</dbReference>
<dbReference type="NCBIfam" id="TIGR00553">
    <property type="entry name" value="pabB"/>
    <property type="match status" value="1"/>
</dbReference>
<dbReference type="RefSeq" id="WP_070757066.1">
    <property type="nucleotide sequence ID" value="NZ_CP028009.1"/>
</dbReference>
<evidence type="ECO:0000259" key="14">
    <source>
        <dbReference type="Pfam" id="PF04715"/>
    </source>
</evidence>
<comment type="catalytic activity">
    <reaction evidence="1">
        <text>chorismate + L-glutamine = 4-amino-4-deoxychorismate + L-glutamate</text>
        <dbReference type="Rhea" id="RHEA:11672"/>
        <dbReference type="ChEBI" id="CHEBI:29748"/>
        <dbReference type="ChEBI" id="CHEBI:29985"/>
        <dbReference type="ChEBI" id="CHEBI:58359"/>
        <dbReference type="ChEBI" id="CHEBI:58406"/>
        <dbReference type="EC" id="2.6.1.85"/>
    </reaction>
</comment>
<dbReference type="EMBL" id="CP028009">
    <property type="protein sequence ID" value="QHV43463.1"/>
    <property type="molecule type" value="Genomic_DNA"/>
</dbReference>
<gene>
    <name evidence="15" type="primary">pabB</name>
    <name evidence="15" type="ORF">C1N66_10135</name>
</gene>
<protein>
    <recommendedName>
        <fullName evidence="11">Aminodeoxychorismate synthase component 1</fullName>
        <ecNumber evidence="5">2.6.1.85</ecNumber>
    </recommendedName>
    <alternativeName>
        <fullName evidence="12">4-amino-4-deoxychorismate synthase component 1</fullName>
    </alternativeName>
</protein>
<evidence type="ECO:0000256" key="2">
    <source>
        <dbReference type="ARBA" id="ARBA00001946"/>
    </source>
</evidence>
<dbReference type="InterPro" id="IPR019999">
    <property type="entry name" value="Anth_synth_I-like"/>
</dbReference>
<sequence length="465" mass="53136">MQRRKSLALSIPYQLDFFKQYKFLSQGKSQHILLESGRGGRYNIVGLNPVAVIRGKDETLHISESGKETIKRGNPLDLMQEYMEQWKTDYNPEYPPFQGGAIGYFSYDCIRYIEKLPSLAEDDINIPDIFFLLFDDVFVYDQKEQVLWVITHYVDKYEEAKERLNEWKSLWMTEAPEVTVPFESPEKKSEAVAFTEAGFMKAVECIQEYIGAGDVFQVNLSTRQERTLQTHPLEIYTSLREINPSPYMGYLELGDFQIVSGSPELLIKKQGTEVSTRPIAGTRSRGADEQEDKELARELIENEKERAEHVMLVDLERNDLGRVCKYGTVEVDEFMVIEKYSHVMHIVSNVRGEVEEDKDAFDLVKAVFPGGTITGAPKIRTMEIIEELEPVRRGIYTGSIGWIGYSGDTELNIVIRTLLAKDGKAHVQAGAGIVIDSNPENEYKESLKKAIALWRAKERSEETVR</sequence>
<evidence type="ECO:0000256" key="8">
    <source>
        <dbReference type="ARBA" id="ARBA00022909"/>
    </source>
</evidence>
<name>A0AB73UHM4_BACCE</name>
<dbReference type="Pfam" id="PF04715">
    <property type="entry name" value="Anth_synt_I_N"/>
    <property type="match status" value="1"/>
</dbReference>
<evidence type="ECO:0000313" key="16">
    <source>
        <dbReference type="Proteomes" id="UP000464780"/>
    </source>
</evidence>
<evidence type="ECO:0000256" key="4">
    <source>
        <dbReference type="ARBA" id="ARBA00009562"/>
    </source>
</evidence>
<dbReference type="Pfam" id="PF00425">
    <property type="entry name" value="Chorismate_bind"/>
    <property type="match status" value="1"/>
</dbReference>
<dbReference type="GO" id="GO:0046820">
    <property type="term" value="F:4-amino-4-deoxychorismate synthase activity"/>
    <property type="evidence" value="ECO:0007669"/>
    <property type="project" value="UniProtKB-EC"/>
</dbReference>
<evidence type="ECO:0000256" key="1">
    <source>
        <dbReference type="ARBA" id="ARBA00001000"/>
    </source>
</evidence>
<evidence type="ECO:0000256" key="7">
    <source>
        <dbReference type="ARBA" id="ARBA00022842"/>
    </source>
</evidence>
<evidence type="ECO:0000259" key="13">
    <source>
        <dbReference type="Pfam" id="PF00425"/>
    </source>
</evidence>
<reference evidence="15 16" key="1">
    <citation type="submission" date="2018-03" db="EMBL/GenBank/DDBJ databases">
        <title>The complete genome of bacterial strain SGAir0260.</title>
        <authorList>
            <person name="Schuster S.C."/>
        </authorList>
    </citation>
    <scope>NUCLEOTIDE SEQUENCE [LARGE SCALE GENOMIC DNA]</scope>
    <source>
        <strain evidence="15 16">SGAir0260</strain>
    </source>
</reference>
<dbReference type="InterPro" id="IPR005801">
    <property type="entry name" value="ADC_synthase"/>
</dbReference>
<dbReference type="InterPro" id="IPR015890">
    <property type="entry name" value="Chorismate_C"/>
</dbReference>
<dbReference type="GO" id="GO:0000162">
    <property type="term" value="P:L-tryptophan biosynthetic process"/>
    <property type="evidence" value="ECO:0007669"/>
    <property type="project" value="TreeGrafter"/>
</dbReference>
<comment type="pathway">
    <text evidence="3">Cofactor biosynthesis; tetrahydrofolate biosynthesis; 4-aminobenzoate from chorismate: step 1/2.</text>
</comment>
<evidence type="ECO:0000256" key="5">
    <source>
        <dbReference type="ARBA" id="ARBA00013139"/>
    </source>
</evidence>